<keyword evidence="2" id="KW-0472">Membrane</keyword>
<keyword evidence="2" id="KW-0812">Transmembrane</keyword>
<feature type="region of interest" description="Disordered" evidence="1">
    <location>
        <begin position="301"/>
        <end position="329"/>
    </location>
</feature>
<feature type="compositionally biased region" description="Low complexity" evidence="1">
    <location>
        <begin position="319"/>
        <end position="329"/>
    </location>
</feature>
<dbReference type="STRING" id="1123243.SAMN02745190_00042"/>
<proteinExistence type="predicted"/>
<dbReference type="EMBL" id="FQUG01000002">
    <property type="protein sequence ID" value="SHE28854.1"/>
    <property type="molecule type" value="Genomic_DNA"/>
</dbReference>
<feature type="transmembrane region" description="Helical" evidence="2">
    <location>
        <begin position="203"/>
        <end position="223"/>
    </location>
</feature>
<dbReference type="Proteomes" id="UP000184404">
    <property type="component" value="Unassembled WGS sequence"/>
</dbReference>
<evidence type="ECO:0000313" key="4">
    <source>
        <dbReference type="Proteomes" id="UP000184404"/>
    </source>
</evidence>
<feature type="transmembrane region" description="Helical" evidence="2">
    <location>
        <begin position="136"/>
        <end position="155"/>
    </location>
</feature>
<evidence type="ECO:0000256" key="1">
    <source>
        <dbReference type="SAM" id="MobiDB-lite"/>
    </source>
</evidence>
<feature type="compositionally biased region" description="Basic and acidic residues" evidence="1">
    <location>
        <begin position="301"/>
        <end position="316"/>
    </location>
</feature>
<keyword evidence="2" id="KW-1133">Transmembrane helix</keyword>
<dbReference type="PANTHER" id="PTHR42867:SF1">
    <property type="entry name" value="MEMBRANE PROTEIN-RELATED"/>
    <property type="match status" value="1"/>
</dbReference>
<keyword evidence="4" id="KW-1185">Reference proteome</keyword>
<evidence type="ECO:0000256" key="2">
    <source>
        <dbReference type="SAM" id="Phobius"/>
    </source>
</evidence>
<dbReference type="PANTHER" id="PTHR42867">
    <property type="entry name" value="MEMBRANE PROTEIN-RELATED"/>
    <property type="match status" value="1"/>
</dbReference>
<feature type="transmembrane region" description="Helical" evidence="2">
    <location>
        <begin position="102"/>
        <end position="124"/>
    </location>
</feature>
<name>A0A1M4S9F8_9FIRM</name>
<gene>
    <name evidence="3" type="ORF">SAMN02745190_00042</name>
</gene>
<organism evidence="3 4">
    <name type="scientific">Schwartzia succinivorans DSM 10502</name>
    <dbReference type="NCBI Taxonomy" id="1123243"/>
    <lineage>
        <taxon>Bacteria</taxon>
        <taxon>Bacillati</taxon>
        <taxon>Bacillota</taxon>
        <taxon>Negativicutes</taxon>
        <taxon>Selenomonadales</taxon>
        <taxon>Selenomonadaceae</taxon>
        <taxon>Schwartzia</taxon>
    </lineage>
</organism>
<reference evidence="3 4" key="1">
    <citation type="submission" date="2016-11" db="EMBL/GenBank/DDBJ databases">
        <authorList>
            <person name="Jaros S."/>
            <person name="Januszkiewicz K."/>
            <person name="Wedrychowicz H."/>
        </authorList>
    </citation>
    <scope>NUCLEOTIDE SEQUENCE [LARGE SCALE GENOMIC DNA]</scope>
    <source>
        <strain evidence="3 4">DSM 10502</strain>
    </source>
</reference>
<sequence length="329" mass="35659">MSNKYVQRDSGSCLMVGGQAVIEGVMMRGNGKVATAVREPGGRITVDVHPVNSISERFPVLKLPFLRGVVALGESLVLGLKSLSYSAQMAGEEDEQLSDTELAGTMIFALALAMVLFVAIPTGAAKLFAEITTDPIALNLMEGVLRLLIFLGYLWGISRMKDIYRVFQYHGAEHKTIHAYEAGGPLTVENVQRFPRLHPRCGTSFLLIVMIVSIFVFAFLGWPDLVTRIVSRILLMPVVAGVSYEFIRLAGRSDNAIVGLATKPGLWLQKLTTNPPADEMVEVAIASLAAVLPEEERVRMGLPAKETEEQTEKSDEATEAQAAAAVSAE</sequence>
<protein>
    <submittedName>
        <fullName evidence="3">Uncharacterized conserved protein YqhQ</fullName>
    </submittedName>
</protein>
<dbReference type="AlphaFoldDB" id="A0A1M4S9F8"/>
<dbReference type="Pfam" id="PF07136">
    <property type="entry name" value="DUF1385"/>
    <property type="match status" value="1"/>
</dbReference>
<dbReference type="InterPro" id="IPR010787">
    <property type="entry name" value="DUF1385"/>
</dbReference>
<evidence type="ECO:0000313" key="3">
    <source>
        <dbReference type="EMBL" id="SHE28854.1"/>
    </source>
</evidence>
<accession>A0A1M4S9F8</accession>